<accession>A0A8D8FE48</accession>
<proteinExistence type="predicted"/>
<organism evidence="2">
    <name type="scientific">Culex pipiens</name>
    <name type="common">House mosquito</name>
    <dbReference type="NCBI Taxonomy" id="7175"/>
    <lineage>
        <taxon>Eukaryota</taxon>
        <taxon>Metazoa</taxon>
        <taxon>Ecdysozoa</taxon>
        <taxon>Arthropoda</taxon>
        <taxon>Hexapoda</taxon>
        <taxon>Insecta</taxon>
        <taxon>Pterygota</taxon>
        <taxon>Neoptera</taxon>
        <taxon>Endopterygota</taxon>
        <taxon>Diptera</taxon>
        <taxon>Nematocera</taxon>
        <taxon>Culicoidea</taxon>
        <taxon>Culicidae</taxon>
        <taxon>Culicinae</taxon>
        <taxon>Culicini</taxon>
        <taxon>Culex</taxon>
        <taxon>Culex</taxon>
    </lineage>
</organism>
<evidence type="ECO:0000256" key="1">
    <source>
        <dbReference type="SAM" id="MobiDB-lite"/>
    </source>
</evidence>
<dbReference type="AlphaFoldDB" id="A0A8D8FE48"/>
<sequence>MTATREDTAVRNCSTRPATPNRPLPVVLTHRLFRPGTSRPGRKTAPSSCSARQKKRQKKSSPNLAPSFQPQNSPVRGQLQSLPVARILARTAMPPVVTVRGGTRPKSGFFRDGRKNFLRVVENLAHAHTFSAAMPRRGSFVVH</sequence>
<feature type="compositionally biased region" description="Polar residues" evidence="1">
    <location>
        <begin position="62"/>
        <end position="79"/>
    </location>
</feature>
<feature type="region of interest" description="Disordered" evidence="1">
    <location>
        <begin position="1"/>
        <end position="79"/>
    </location>
</feature>
<protein>
    <submittedName>
        <fullName evidence="2">(northern house mosquito) hypothetical protein</fullName>
    </submittedName>
</protein>
<evidence type="ECO:0000313" key="2">
    <source>
        <dbReference type="EMBL" id="CAG6467128.1"/>
    </source>
</evidence>
<dbReference type="EMBL" id="HBUE01057584">
    <property type="protein sequence ID" value="CAG6467128.1"/>
    <property type="molecule type" value="Transcribed_RNA"/>
</dbReference>
<name>A0A8D8FE48_CULPI</name>
<reference evidence="2" key="1">
    <citation type="submission" date="2021-05" db="EMBL/GenBank/DDBJ databases">
        <authorList>
            <person name="Alioto T."/>
            <person name="Alioto T."/>
            <person name="Gomez Garrido J."/>
        </authorList>
    </citation>
    <scope>NUCLEOTIDE SEQUENCE</scope>
</reference>